<evidence type="ECO:0000259" key="1">
    <source>
        <dbReference type="PROSITE" id="PS51782"/>
    </source>
</evidence>
<dbReference type="InterPro" id="IPR036779">
    <property type="entry name" value="LysM_dom_sf"/>
</dbReference>
<evidence type="ECO:0000313" key="2">
    <source>
        <dbReference type="EMBL" id="MCF2870464.1"/>
    </source>
</evidence>
<dbReference type="Pfam" id="PF01476">
    <property type="entry name" value="LysM"/>
    <property type="match status" value="1"/>
</dbReference>
<name>A0ABS9CVR3_9RHOB</name>
<dbReference type="InterPro" id="IPR018392">
    <property type="entry name" value="LysM"/>
</dbReference>
<dbReference type="PANTHER" id="PTHR34700">
    <property type="entry name" value="POTASSIUM BINDING PROTEIN KBP"/>
    <property type="match status" value="1"/>
</dbReference>
<reference evidence="2 3" key="1">
    <citation type="submission" date="2022-01" db="EMBL/GenBank/DDBJ databases">
        <title>Octadecabacter sp. nov., isolated from a marine alga.</title>
        <authorList>
            <person name="Jin M.S."/>
            <person name="Kim H.M."/>
            <person name="Han D.M."/>
            <person name="Jung J.J."/>
            <person name="Jeon C.O."/>
        </authorList>
    </citation>
    <scope>NUCLEOTIDE SEQUENCE [LARGE SCALE GENOMIC DNA]</scope>
    <source>
        <strain evidence="2 3">G9-8</strain>
    </source>
</reference>
<protein>
    <submittedName>
        <fullName evidence="2">LysM peptidoglycan-binding domain-containing protein</fullName>
    </submittedName>
</protein>
<dbReference type="EMBL" id="JAKGAQ010000001">
    <property type="protein sequence ID" value="MCF2870464.1"/>
    <property type="molecule type" value="Genomic_DNA"/>
</dbReference>
<comment type="caution">
    <text evidence="2">The sequence shown here is derived from an EMBL/GenBank/DDBJ whole genome shotgun (WGS) entry which is preliminary data.</text>
</comment>
<evidence type="ECO:0000313" key="3">
    <source>
        <dbReference type="Proteomes" id="UP001200557"/>
    </source>
</evidence>
<dbReference type="PANTHER" id="PTHR34700:SF4">
    <property type="entry name" value="PHAGE-LIKE ELEMENT PBSX PROTEIN XKDP"/>
    <property type="match status" value="1"/>
</dbReference>
<keyword evidence="3" id="KW-1185">Reference proteome</keyword>
<organism evidence="2 3">
    <name type="scientific">Octadecabacter dasysiphoniae</name>
    <dbReference type="NCBI Taxonomy" id="2909341"/>
    <lineage>
        <taxon>Bacteria</taxon>
        <taxon>Pseudomonadati</taxon>
        <taxon>Pseudomonadota</taxon>
        <taxon>Alphaproteobacteria</taxon>
        <taxon>Rhodobacterales</taxon>
        <taxon>Roseobacteraceae</taxon>
        <taxon>Octadecabacter</taxon>
    </lineage>
</organism>
<sequence>MQTKTLAIGGAGIVAVAVVAAVILRPIQDDLRATTPAPDTAVVEQAAVTAPVEPVVEAPQVTTPLLPQVTDRRFEPDGAFLVSGVAEPGQPLAVMVDGGEVERVDVGADGSFLVIGFLGYSDAARVMTVVGDPDGAGLIAERTFIFDANPAPVVVVVAEAPVTDPVADPIADVAVEDDVGVAEPEVAAEPINDVAEAAPAVPVIADTPNTPEDSAAPEAPATPAILAVTGDGVEVVQPAVPADTPPEVMSTVALDTITYDPEGDVVLGGRALGQGFVQVYVDNVAISRLPVDADGRWRGDLPDVDTGVYTLRIDEVDVAGDVVSRIETPFLREDPDDVIAAMADAVDNPDFTIATRTVQAGTTLWAIAEERYGSGVLYVNVFEANKDRIRDPDLIYPGQVFTLPEDDS</sequence>
<dbReference type="RefSeq" id="WP_235224565.1">
    <property type="nucleotide sequence ID" value="NZ_JAKGAQ010000001.1"/>
</dbReference>
<accession>A0ABS9CVR3</accession>
<dbReference type="CDD" id="cd00118">
    <property type="entry name" value="LysM"/>
    <property type="match status" value="1"/>
</dbReference>
<dbReference type="Proteomes" id="UP001200557">
    <property type="component" value="Unassembled WGS sequence"/>
</dbReference>
<dbReference type="PROSITE" id="PS51782">
    <property type="entry name" value="LYSM"/>
    <property type="match status" value="1"/>
</dbReference>
<dbReference type="Gene3D" id="3.10.350.10">
    <property type="entry name" value="LysM domain"/>
    <property type="match status" value="1"/>
</dbReference>
<gene>
    <name evidence="2" type="ORF">L0664_05235</name>
</gene>
<proteinExistence type="predicted"/>
<feature type="domain" description="LysM" evidence="1">
    <location>
        <begin position="354"/>
        <end position="403"/>
    </location>
</feature>
<dbReference type="InterPro" id="IPR052196">
    <property type="entry name" value="Bact_Kbp"/>
</dbReference>
<dbReference type="SMART" id="SM00257">
    <property type="entry name" value="LysM"/>
    <property type="match status" value="1"/>
</dbReference>